<evidence type="ECO:0000313" key="2">
    <source>
        <dbReference type="EMBL" id="GFY35622.1"/>
    </source>
</evidence>
<reference evidence="2" key="1">
    <citation type="submission" date="2020-08" db="EMBL/GenBank/DDBJ databases">
        <title>Multicomponent nature underlies the extraordinary mechanical properties of spider dragline silk.</title>
        <authorList>
            <person name="Kono N."/>
            <person name="Nakamura H."/>
            <person name="Mori M."/>
            <person name="Yoshida Y."/>
            <person name="Ohtoshi R."/>
            <person name="Malay A.D."/>
            <person name="Moran D.A.P."/>
            <person name="Tomita M."/>
            <person name="Numata K."/>
            <person name="Arakawa K."/>
        </authorList>
    </citation>
    <scope>NUCLEOTIDE SEQUENCE</scope>
</reference>
<proteinExistence type="predicted"/>
<feature type="compositionally biased region" description="Acidic residues" evidence="1">
    <location>
        <begin position="108"/>
        <end position="122"/>
    </location>
</feature>
<name>A0A8X6WJF8_TRICX</name>
<sequence>MAVTDPQKANLLANTIKNNRIENNRMQDNYDQDDEVVTSTVNTFSLPPSTQIEPAMPDEIINFIKNTSSKKAPVQVPKNRLSSTKQAKSERKLPPTSTSPRHIGDDASSMEEGESTAEESSEEVGSAKTAKPVIAPSSPAAKAAESASAPGTIQHDDGFTTVGRKGKRIAPIVIDAQSNATELLTQIGNLCNNTTLEGRFEKGETPSFPNFCRRAPYHPEICLGQKNAVPHIRDGPQ</sequence>
<feature type="compositionally biased region" description="Low complexity" evidence="1">
    <location>
        <begin position="123"/>
        <end position="150"/>
    </location>
</feature>
<evidence type="ECO:0000256" key="1">
    <source>
        <dbReference type="SAM" id="MobiDB-lite"/>
    </source>
</evidence>
<evidence type="ECO:0000313" key="3">
    <source>
        <dbReference type="Proteomes" id="UP000887159"/>
    </source>
</evidence>
<dbReference type="AlphaFoldDB" id="A0A8X6WJF8"/>
<organism evidence="2 3">
    <name type="scientific">Trichonephila clavipes</name>
    <name type="common">Golden silk orbweaver</name>
    <name type="synonym">Nephila clavipes</name>
    <dbReference type="NCBI Taxonomy" id="2585209"/>
    <lineage>
        <taxon>Eukaryota</taxon>
        <taxon>Metazoa</taxon>
        <taxon>Ecdysozoa</taxon>
        <taxon>Arthropoda</taxon>
        <taxon>Chelicerata</taxon>
        <taxon>Arachnida</taxon>
        <taxon>Araneae</taxon>
        <taxon>Araneomorphae</taxon>
        <taxon>Entelegynae</taxon>
        <taxon>Araneoidea</taxon>
        <taxon>Nephilidae</taxon>
        <taxon>Trichonephila</taxon>
    </lineage>
</organism>
<accession>A0A8X6WJF8</accession>
<dbReference type="Proteomes" id="UP000887159">
    <property type="component" value="Unassembled WGS sequence"/>
</dbReference>
<protein>
    <submittedName>
        <fullName evidence="2">Uncharacterized protein</fullName>
    </submittedName>
</protein>
<gene>
    <name evidence="2" type="ORF">TNCV_2619131</name>
</gene>
<feature type="region of interest" description="Disordered" evidence="1">
    <location>
        <begin position="69"/>
        <end position="158"/>
    </location>
</feature>
<dbReference type="EMBL" id="BMAU01021433">
    <property type="protein sequence ID" value="GFY35622.1"/>
    <property type="molecule type" value="Genomic_DNA"/>
</dbReference>
<comment type="caution">
    <text evidence="2">The sequence shown here is derived from an EMBL/GenBank/DDBJ whole genome shotgun (WGS) entry which is preliminary data.</text>
</comment>
<keyword evidence="3" id="KW-1185">Reference proteome</keyword>